<dbReference type="AlphaFoldDB" id="A0A2H3KJ44"/>
<dbReference type="Proteomes" id="UP000220922">
    <property type="component" value="Unassembled WGS sequence"/>
</dbReference>
<dbReference type="PANTHER" id="PTHR43841">
    <property type="entry name" value="3-HYDROXYACYL-THIOESTER DEHYDRATASE HTDX-RELATED"/>
    <property type="match status" value="1"/>
</dbReference>
<dbReference type="GO" id="GO:0005835">
    <property type="term" value="C:fatty acid synthase complex"/>
    <property type="evidence" value="ECO:0007669"/>
    <property type="project" value="InterPro"/>
</dbReference>
<proteinExistence type="predicted"/>
<accession>A0A2H3KJ44</accession>
<sequence length="137" mass="14429">MLEPIRLKVGDAIPGFTEGPLTPELFVAYAAASGDYNPLHTDPNFAQAAGLDGVIAHGMLVMGMLGRLATDIAGPSGLLHFQVRFRAPTRPGETLHVGGTITSAESLPDERIMVTADLWARGDGEQLKAVGTMMAMV</sequence>
<dbReference type="InterPro" id="IPR003965">
    <property type="entry name" value="Fatty_acid_synthase"/>
</dbReference>
<protein>
    <recommendedName>
        <fullName evidence="1">MaoC-like domain-containing protein</fullName>
    </recommendedName>
</protein>
<dbReference type="InterPro" id="IPR029069">
    <property type="entry name" value="HotDog_dom_sf"/>
</dbReference>
<dbReference type="Gene3D" id="3.10.129.10">
    <property type="entry name" value="Hotdog Thioesterase"/>
    <property type="match status" value="1"/>
</dbReference>
<organism evidence="2 3">
    <name type="scientific">Candidatus Chloroploca asiatica</name>
    <dbReference type="NCBI Taxonomy" id="1506545"/>
    <lineage>
        <taxon>Bacteria</taxon>
        <taxon>Bacillati</taxon>
        <taxon>Chloroflexota</taxon>
        <taxon>Chloroflexia</taxon>
        <taxon>Chloroflexales</taxon>
        <taxon>Chloroflexineae</taxon>
        <taxon>Oscillochloridaceae</taxon>
        <taxon>Candidatus Chloroploca</taxon>
    </lineage>
</organism>
<dbReference type="InterPro" id="IPR002539">
    <property type="entry name" value="MaoC-like_dom"/>
</dbReference>
<dbReference type="Pfam" id="PF01575">
    <property type="entry name" value="MaoC_dehydratas"/>
    <property type="match status" value="1"/>
</dbReference>
<dbReference type="PANTHER" id="PTHR43841:SF3">
    <property type="entry name" value="(3R)-HYDROXYACYL-ACP DEHYDRATASE SUBUNIT HADB"/>
    <property type="match status" value="1"/>
</dbReference>
<feature type="domain" description="MaoC-like" evidence="1">
    <location>
        <begin position="18"/>
        <end position="106"/>
    </location>
</feature>
<dbReference type="EMBL" id="LYXE01000157">
    <property type="protein sequence ID" value="PDV97178.1"/>
    <property type="molecule type" value="Genomic_DNA"/>
</dbReference>
<dbReference type="GO" id="GO:0006633">
    <property type="term" value="P:fatty acid biosynthetic process"/>
    <property type="evidence" value="ECO:0007669"/>
    <property type="project" value="InterPro"/>
</dbReference>
<name>A0A2H3KJ44_9CHLR</name>
<dbReference type="GO" id="GO:0004312">
    <property type="term" value="F:fatty acid synthase activity"/>
    <property type="evidence" value="ECO:0007669"/>
    <property type="project" value="InterPro"/>
</dbReference>
<evidence type="ECO:0000313" key="3">
    <source>
        <dbReference type="Proteomes" id="UP000220922"/>
    </source>
</evidence>
<reference evidence="2 3" key="1">
    <citation type="submission" date="2016-05" db="EMBL/GenBank/DDBJ databases">
        <authorList>
            <person name="Lavstsen T."/>
            <person name="Jespersen J.S."/>
        </authorList>
    </citation>
    <scope>NUCLEOTIDE SEQUENCE [LARGE SCALE GENOMIC DNA]</scope>
    <source>
        <strain evidence="2 3">B7-9</strain>
    </source>
</reference>
<dbReference type="PRINTS" id="PR01483">
    <property type="entry name" value="FASYNTHASE"/>
</dbReference>
<evidence type="ECO:0000259" key="1">
    <source>
        <dbReference type="Pfam" id="PF01575"/>
    </source>
</evidence>
<dbReference type="SUPFAM" id="SSF54637">
    <property type="entry name" value="Thioesterase/thiol ester dehydrase-isomerase"/>
    <property type="match status" value="1"/>
</dbReference>
<gene>
    <name evidence="2" type="ORF">A9Q02_04520</name>
</gene>
<evidence type="ECO:0000313" key="2">
    <source>
        <dbReference type="EMBL" id="PDV97178.1"/>
    </source>
</evidence>
<keyword evidence="3" id="KW-1185">Reference proteome</keyword>
<dbReference type="RefSeq" id="WP_172451147.1">
    <property type="nucleotide sequence ID" value="NZ_LYXE01000157.1"/>
</dbReference>
<comment type="caution">
    <text evidence="2">The sequence shown here is derived from an EMBL/GenBank/DDBJ whole genome shotgun (WGS) entry which is preliminary data.</text>
</comment>